<name>A0ABU2BB51_9CORY</name>
<dbReference type="InterPro" id="IPR009003">
    <property type="entry name" value="Peptidase_S1_PA"/>
</dbReference>
<dbReference type="Proteomes" id="UP001183619">
    <property type="component" value="Unassembled WGS sequence"/>
</dbReference>
<comment type="caution">
    <text evidence="1">The sequence shown here is derived from an EMBL/GenBank/DDBJ whole genome shotgun (WGS) entry which is preliminary data.</text>
</comment>
<dbReference type="PROSITE" id="PS00134">
    <property type="entry name" value="TRYPSIN_HIS"/>
    <property type="match status" value="1"/>
</dbReference>
<accession>A0ABU2BB51</accession>
<reference evidence="1 2" key="1">
    <citation type="submission" date="2023-07" db="EMBL/GenBank/DDBJ databases">
        <title>Sequencing the genomes of 1000 actinobacteria strains.</title>
        <authorList>
            <person name="Klenk H.-P."/>
        </authorList>
    </citation>
    <scope>NUCLEOTIDE SEQUENCE [LARGE SCALE GENOMIC DNA]</scope>
    <source>
        <strain evidence="1 2">DSM 44508</strain>
    </source>
</reference>
<dbReference type="SUPFAM" id="SSF50494">
    <property type="entry name" value="Trypsin-like serine proteases"/>
    <property type="match status" value="1"/>
</dbReference>
<protein>
    <submittedName>
        <fullName evidence="1">Uncharacterized protein</fullName>
    </submittedName>
</protein>
<evidence type="ECO:0000313" key="1">
    <source>
        <dbReference type="EMBL" id="MDR7354973.1"/>
    </source>
</evidence>
<dbReference type="EMBL" id="JAVDYF010000001">
    <property type="protein sequence ID" value="MDR7354973.1"/>
    <property type="molecule type" value="Genomic_DNA"/>
</dbReference>
<keyword evidence="2" id="KW-1185">Reference proteome</keyword>
<dbReference type="InterPro" id="IPR043504">
    <property type="entry name" value="Peptidase_S1_PA_chymotrypsin"/>
</dbReference>
<gene>
    <name evidence="1" type="ORF">J2S37_001511</name>
</gene>
<evidence type="ECO:0000313" key="2">
    <source>
        <dbReference type="Proteomes" id="UP001183619"/>
    </source>
</evidence>
<proteinExistence type="predicted"/>
<dbReference type="Gene3D" id="2.40.10.10">
    <property type="entry name" value="Trypsin-like serine proteases"/>
    <property type="match status" value="2"/>
</dbReference>
<dbReference type="InterPro" id="IPR018114">
    <property type="entry name" value="TRYPSIN_HIS"/>
</dbReference>
<organism evidence="1 2">
    <name type="scientific">Corynebacterium felinum</name>
    <dbReference type="NCBI Taxonomy" id="131318"/>
    <lineage>
        <taxon>Bacteria</taxon>
        <taxon>Bacillati</taxon>
        <taxon>Actinomycetota</taxon>
        <taxon>Actinomycetes</taxon>
        <taxon>Mycobacteriales</taxon>
        <taxon>Corynebacteriaceae</taxon>
        <taxon>Corynebacterium</taxon>
    </lineage>
</organism>
<dbReference type="CDD" id="cd21112">
    <property type="entry name" value="alphaLP-like"/>
    <property type="match status" value="1"/>
</dbReference>
<sequence>MQLHKIDPAFINDADAAVALVNADIARAVEKQNQVIAEYNSYAGEKGLPKITETAKPFEFGDETLKKVGDEYRPIVEGPNYRWKNDPFSQFMALKNGPVLQRVPVSFFDAPPTPLNSIFTERDGNSLYGPSTPVYVGKNQLCTITATGVDDQGRKVAITAGHCGKVGSQVVSADSWRVGRSGTVVAHGQNGLDYSVIELGSNAQITRSYNGVTVDEIGGVPGSFQTVCKTGVATGHTCGVVWVADKKTNLSQVCATAGDSGAPVMAGNRLVGMVSGGLVPDYNLSCRTPLQGAAFQPTISTSMDAVLADINQRGGVGAGFRLPES</sequence>
<dbReference type="RefSeq" id="WP_290259423.1">
    <property type="nucleotide sequence ID" value="NZ_CP047209.1"/>
</dbReference>